<evidence type="ECO:0000256" key="3">
    <source>
        <dbReference type="ARBA" id="ARBA00022643"/>
    </source>
</evidence>
<dbReference type="Proteomes" id="UP001500227">
    <property type="component" value="Unassembled WGS sequence"/>
</dbReference>
<dbReference type="Pfam" id="PF03060">
    <property type="entry name" value="NMO"/>
    <property type="match status" value="1"/>
</dbReference>
<comment type="similarity">
    <text evidence="1">Belongs to the nitronate monooxygenase family. NMO class I subfamily.</text>
</comment>
<evidence type="ECO:0000256" key="4">
    <source>
        <dbReference type="ARBA" id="ARBA00023002"/>
    </source>
</evidence>
<keyword evidence="5 6" id="KW-0503">Monooxygenase</keyword>
<evidence type="ECO:0000313" key="7">
    <source>
        <dbReference type="Proteomes" id="UP001500227"/>
    </source>
</evidence>
<dbReference type="InterPro" id="IPR004136">
    <property type="entry name" value="NMO"/>
</dbReference>
<reference evidence="7" key="1">
    <citation type="journal article" date="2019" name="Int. J. Syst. Evol. Microbiol.">
        <title>The Global Catalogue of Microorganisms (GCM) 10K type strain sequencing project: providing services to taxonomists for standard genome sequencing and annotation.</title>
        <authorList>
            <consortium name="The Broad Institute Genomics Platform"/>
            <consortium name="The Broad Institute Genome Sequencing Center for Infectious Disease"/>
            <person name="Wu L."/>
            <person name="Ma J."/>
        </authorList>
    </citation>
    <scope>NUCLEOTIDE SEQUENCE [LARGE SCALE GENOMIC DNA]</scope>
    <source>
        <strain evidence="7">JCM 18423</strain>
    </source>
</reference>
<keyword evidence="7" id="KW-1185">Reference proteome</keyword>
<proteinExistence type="inferred from homology"/>
<dbReference type="CDD" id="cd04730">
    <property type="entry name" value="NPD_like"/>
    <property type="match status" value="1"/>
</dbReference>
<dbReference type="RefSeq" id="WP_345370087.1">
    <property type="nucleotide sequence ID" value="NZ_BAABKD010000008.1"/>
</dbReference>
<dbReference type="SUPFAM" id="SSF51412">
    <property type="entry name" value="Inosine monophosphate dehydrogenase (IMPDH)"/>
    <property type="match status" value="1"/>
</dbReference>
<keyword evidence="3" id="KW-0288">FMN</keyword>
<evidence type="ECO:0000256" key="5">
    <source>
        <dbReference type="ARBA" id="ARBA00023033"/>
    </source>
</evidence>
<gene>
    <name evidence="6" type="ORF">GCM10023337_10040</name>
</gene>
<dbReference type="InterPro" id="IPR013785">
    <property type="entry name" value="Aldolase_TIM"/>
</dbReference>
<dbReference type="PANTHER" id="PTHR42747:SF4">
    <property type="entry name" value="BLR1330 PROTEIN"/>
    <property type="match status" value="1"/>
</dbReference>
<evidence type="ECO:0000256" key="1">
    <source>
        <dbReference type="ARBA" id="ARBA00009881"/>
    </source>
</evidence>
<protein>
    <submittedName>
        <fullName evidence="6">Nitronate monooxygenase family protein</fullName>
    </submittedName>
</protein>
<dbReference type="PANTHER" id="PTHR42747">
    <property type="entry name" value="NITRONATE MONOOXYGENASE-RELATED"/>
    <property type="match status" value="1"/>
</dbReference>
<keyword evidence="2" id="KW-0285">Flavoprotein</keyword>
<evidence type="ECO:0000256" key="2">
    <source>
        <dbReference type="ARBA" id="ARBA00022630"/>
    </source>
</evidence>
<sequence>MREQTTLPSVLQGLRLPVIAAPMFTVSYPELVIAQCQAGIAGAFPALNARRPELLDQWLTQIKQTLSEYQSQHPDKPVGPIAVNQIIHHSNQRLEEDVEICLRHEVPIFITSLRAPMPEMIQAVHAYGGIVLHDVINLRHALKAIEAGVDGLILVAAGAGGHAGTLSPFALIKEIRAHYDGPIALAGAISTGEAVLAAQILGADLAYMGTRFIASTEAQASADYKQSILQAGASDIIYTDKISGVHGNYLRQSLERAGLDLENLNQGPKGKIEYSKEQGAKAWKDIWGAGQGVAAIHHILPTAEIVNQLEAEYRAALDAVRRFA</sequence>
<organism evidence="6 7">
    <name type="scientific">Paenalcaligenes hermetiae</name>
    <dbReference type="NCBI Taxonomy" id="1157987"/>
    <lineage>
        <taxon>Bacteria</taxon>
        <taxon>Pseudomonadati</taxon>
        <taxon>Pseudomonadota</taxon>
        <taxon>Betaproteobacteria</taxon>
        <taxon>Burkholderiales</taxon>
        <taxon>Alcaligenaceae</taxon>
        <taxon>Paenalcaligenes</taxon>
    </lineage>
</organism>
<dbReference type="GO" id="GO:0004497">
    <property type="term" value="F:monooxygenase activity"/>
    <property type="evidence" value="ECO:0007669"/>
    <property type="project" value="UniProtKB-KW"/>
</dbReference>
<dbReference type="Gene3D" id="3.20.20.70">
    <property type="entry name" value="Aldolase class I"/>
    <property type="match status" value="1"/>
</dbReference>
<keyword evidence="4" id="KW-0560">Oxidoreductase</keyword>
<name>A0ABP9LZD0_9BURK</name>
<accession>A0ABP9LZD0</accession>
<dbReference type="EMBL" id="BAABKD010000008">
    <property type="protein sequence ID" value="GAA5088437.1"/>
    <property type="molecule type" value="Genomic_DNA"/>
</dbReference>
<evidence type="ECO:0000313" key="6">
    <source>
        <dbReference type="EMBL" id="GAA5088437.1"/>
    </source>
</evidence>
<comment type="caution">
    <text evidence="6">The sequence shown here is derived from an EMBL/GenBank/DDBJ whole genome shotgun (WGS) entry which is preliminary data.</text>
</comment>